<accession>A0A397VPZ2</accession>
<reference evidence="2 3" key="1">
    <citation type="submission" date="2018-06" db="EMBL/GenBank/DDBJ databases">
        <title>Comparative genomics reveals the genomic features of Rhizophagus irregularis, R. cerebriforme, R. diaphanum and Gigaspora rosea, and their symbiotic lifestyle signature.</title>
        <authorList>
            <person name="Morin E."/>
            <person name="San Clemente H."/>
            <person name="Chen E.C.H."/>
            <person name="De La Providencia I."/>
            <person name="Hainaut M."/>
            <person name="Kuo A."/>
            <person name="Kohler A."/>
            <person name="Murat C."/>
            <person name="Tang N."/>
            <person name="Roy S."/>
            <person name="Loubradou J."/>
            <person name="Henrissat B."/>
            <person name="Grigoriev I.V."/>
            <person name="Corradi N."/>
            <person name="Roux C."/>
            <person name="Martin F.M."/>
        </authorList>
    </citation>
    <scope>NUCLEOTIDE SEQUENCE [LARGE SCALE GENOMIC DNA]</scope>
    <source>
        <strain evidence="2 3">DAOM 194757</strain>
    </source>
</reference>
<dbReference type="PANTHER" id="PTHR43628">
    <property type="entry name" value="ACTIVATOR OF C KINASE PROTEIN 1-RELATED"/>
    <property type="match status" value="1"/>
</dbReference>
<dbReference type="InterPro" id="IPR006597">
    <property type="entry name" value="Sel1-like"/>
</dbReference>
<dbReference type="Gene3D" id="1.25.40.10">
    <property type="entry name" value="Tetratricopeptide repeat domain"/>
    <property type="match status" value="1"/>
</dbReference>
<evidence type="ECO:0000313" key="3">
    <source>
        <dbReference type="Proteomes" id="UP000266673"/>
    </source>
</evidence>
<dbReference type="InterPro" id="IPR011990">
    <property type="entry name" value="TPR-like_helical_dom_sf"/>
</dbReference>
<dbReference type="SUPFAM" id="SSF81901">
    <property type="entry name" value="HCP-like"/>
    <property type="match status" value="1"/>
</dbReference>
<keyword evidence="3" id="KW-1185">Reference proteome</keyword>
<sequence length="192" mass="22453">MGNIITSLCLEDNESQDFLNVIIKEIYNIYEEEKNLIVLNNFELDEEGKNLNEELNEEELDHAELDHEEFDHKEFVKANLSKYFDKLKIISANNTSCYRYGKWVEKDECKAFNCYKKSAEMGNAIGKSNVGNCYQNGISVKKDEHKAFEYYLKLAEMNNACAVSSVEFCYHNWIGVEKNVYKAFETIKMQWT</sequence>
<proteinExistence type="predicted"/>
<feature type="coiled-coil region" evidence="1">
    <location>
        <begin position="41"/>
        <end position="68"/>
    </location>
</feature>
<comment type="caution">
    <text evidence="2">The sequence shown here is derived from an EMBL/GenBank/DDBJ whole genome shotgun (WGS) entry which is preliminary data.</text>
</comment>
<dbReference type="PANTHER" id="PTHR43628:SF1">
    <property type="entry name" value="CHITIN SYNTHASE REGULATORY FACTOR 2-RELATED"/>
    <property type="match status" value="1"/>
</dbReference>
<dbReference type="STRING" id="44941.A0A397VPZ2"/>
<dbReference type="AlphaFoldDB" id="A0A397VPZ2"/>
<gene>
    <name evidence="2" type="ORF">C2G38_2175088</name>
</gene>
<dbReference type="EMBL" id="QKWP01000330">
    <property type="protein sequence ID" value="RIB21983.1"/>
    <property type="molecule type" value="Genomic_DNA"/>
</dbReference>
<name>A0A397VPZ2_9GLOM</name>
<organism evidence="2 3">
    <name type="scientific">Gigaspora rosea</name>
    <dbReference type="NCBI Taxonomy" id="44941"/>
    <lineage>
        <taxon>Eukaryota</taxon>
        <taxon>Fungi</taxon>
        <taxon>Fungi incertae sedis</taxon>
        <taxon>Mucoromycota</taxon>
        <taxon>Glomeromycotina</taxon>
        <taxon>Glomeromycetes</taxon>
        <taxon>Diversisporales</taxon>
        <taxon>Gigasporaceae</taxon>
        <taxon>Gigaspora</taxon>
    </lineage>
</organism>
<dbReference type="Proteomes" id="UP000266673">
    <property type="component" value="Unassembled WGS sequence"/>
</dbReference>
<dbReference type="Pfam" id="PF08238">
    <property type="entry name" value="Sel1"/>
    <property type="match status" value="2"/>
</dbReference>
<evidence type="ECO:0000256" key="1">
    <source>
        <dbReference type="SAM" id="Coils"/>
    </source>
</evidence>
<evidence type="ECO:0000313" key="2">
    <source>
        <dbReference type="EMBL" id="RIB21983.1"/>
    </source>
</evidence>
<dbReference type="OrthoDB" id="2384430at2759"/>
<protein>
    <submittedName>
        <fullName evidence="2">Uncharacterized protein</fullName>
    </submittedName>
</protein>
<dbReference type="SMART" id="SM00671">
    <property type="entry name" value="SEL1"/>
    <property type="match status" value="2"/>
</dbReference>
<keyword evidence="1" id="KW-0175">Coiled coil</keyword>
<dbReference type="InterPro" id="IPR052945">
    <property type="entry name" value="Mitotic_Regulator"/>
</dbReference>